<feature type="compositionally biased region" description="Acidic residues" evidence="1">
    <location>
        <begin position="28"/>
        <end position="50"/>
    </location>
</feature>
<comment type="caution">
    <text evidence="2">The sequence shown here is derived from an EMBL/GenBank/DDBJ whole genome shotgun (WGS) entry which is preliminary data.</text>
</comment>
<evidence type="ECO:0000256" key="1">
    <source>
        <dbReference type="SAM" id="MobiDB-lite"/>
    </source>
</evidence>
<evidence type="ECO:0000313" key="3">
    <source>
        <dbReference type="Proteomes" id="UP001313282"/>
    </source>
</evidence>
<dbReference type="AlphaFoldDB" id="A0AAN8MNY6"/>
<sequence>MAAATAPTTLMAAFLKKRHFQRWLTVRDDDDDSDGDGYDDGDDEKGEEDGYGGGKKWRRERERKKRKRREIRMPISPTQISSTASGLLLCYNYTSTASEV</sequence>
<proteinExistence type="predicted"/>
<protein>
    <submittedName>
        <fullName evidence="2">Uncharacterized protein</fullName>
    </submittedName>
</protein>
<name>A0AAN8MNY6_9PEZI</name>
<organism evidence="2 3">
    <name type="scientific">Orbilia javanica</name>
    <dbReference type="NCBI Taxonomy" id="47235"/>
    <lineage>
        <taxon>Eukaryota</taxon>
        <taxon>Fungi</taxon>
        <taxon>Dikarya</taxon>
        <taxon>Ascomycota</taxon>
        <taxon>Pezizomycotina</taxon>
        <taxon>Orbiliomycetes</taxon>
        <taxon>Orbiliales</taxon>
        <taxon>Orbiliaceae</taxon>
        <taxon>Orbilia</taxon>
    </lineage>
</organism>
<evidence type="ECO:0000313" key="2">
    <source>
        <dbReference type="EMBL" id="KAK6330636.1"/>
    </source>
</evidence>
<accession>A0AAN8MNY6</accession>
<feature type="region of interest" description="Disordered" evidence="1">
    <location>
        <begin position="26"/>
        <end position="78"/>
    </location>
</feature>
<gene>
    <name evidence="2" type="ORF">TWF718_002833</name>
</gene>
<keyword evidence="3" id="KW-1185">Reference proteome</keyword>
<dbReference type="Proteomes" id="UP001313282">
    <property type="component" value="Unassembled WGS sequence"/>
</dbReference>
<dbReference type="EMBL" id="JAVHNR010000011">
    <property type="protein sequence ID" value="KAK6330636.1"/>
    <property type="molecule type" value="Genomic_DNA"/>
</dbReference>
<reference evidence="2 3" key="1">
    <citation type="submission" date="2019-10" db="EMBL/GenBank/DDBJ databases">
        <authorList>
            <person name="Palmer J.M."/>
        </authorList>
    </citation>
    <scope>NUCLEOTIDE SEQUENCE [LARGE SCALE GENOMIC DNA]</scope>
    <source>
        <strain evidence="2 3">TWF718</strain>
    </source>
</reference>
<feature type="compositionally biased region" description="Basic residues" evidence="1">
    <location>
        <begin position="55"/>
        <end position="70"/>
    </location>
</feature>